<proteinExistence type="predicted"/>
<evidence type="ECO:0000313" key="1">
    <source>
        <dbReference type="EMBL" id="MCG4617523.1"/>
    </source>
</evidence>
<organism evidence="1 2">
    <name type="scientific">Varibaculum cambriense</name>
    <dbReference type="NCBI Taxonomy" id="184870"/>
    <lineage>
        <taxon>Bacteria</taxon>
        <taxon>Bacillati</taxon>
        <taxon>Actinomycetota</taxon>
        <taxon>Actinomycetes</taxon>
        <taxon>Actinomycetales</taxon>
        <taxon>Actinomycetaceae</taxon>
        <taxon>Varibaculum</taxon>
    </lineage>
</organism>
<dbReference type="EMBL" id="JAKNHJ010000005">
    <property type="protein sequence ID" value="MCG4617523.1"/>
    <property type="molecule type" value="Genomic_DNA"/>
</dbReference>
<comment type="caution">
    <text evidence="1">The sequence shown here is derived from an EMBL/GenBank/DDBJ whole genome shotgun (WGS) entry which is preliminary data.</text>
</comment>
<dbReference type="Proteomes" id="UP001200537">
    <property type="component" value="Unassembled WGS sequence"/>
</dbReference>
<accession>A0AAJ1BAW6</accession>
<reference evidence="1" key="1">
    <citation type="submission" date="2022-01" db="EMBL/GenBank/DDBJ databases">
        <title>Collection of gut derived symbiotic bacterial strains cultured from healthy donors.</title>
        <authorList>
            <person name="Lin H."/>
            <person name="Kohout C."/>
            <person name="Waligurski E."/>
            <person name="Pamer E.G."/>
        </authorList>
    </citation>
    <scope>NUCLEOTIDE SEQUENCE</scope>
    <source>
        <strain evidence="1">DFI.7.46</strain>
    </source>
</reference>
<protein>
    <submittedName>
        <fullName evidence="1">Uncharacterized protein</fullName>
    </submittedName>
</protein>
<evidence type="ECO:0000313" key="2">
    <source>
        <dbReference type="Proteomes" id="UP001200537"/>
    </source>
</evidence>
<dbReference type="AlphaFoldDB" id="A0AAJ1BAW6"/>
<sequence length="219" mass="23069">MILLANIPLPSGIDAAQRRFREIQSAIDTTGTRTLEAATISQGNLRVRHGGNIIIGDGGTLNISGGNLKLGKGIIEGAALKEQMEATPISAPTKQESTTVSKSWKTLRSVSVPVPAWPDKALLIITASAWINQAGYDTGTGACRILVNGTPHGEAGMGNSYAASVQNNLSYTYVMPIAAQINLAGAGTLKIELQNHLSRSANYVRTSIMGAAIWTRTTQ</sequence>
<gene>
    <name evidence="1" type="ORF">L0M99_03290</name>
</gene>
<name>A0AAJ1BAW6_9ACTO</name>